<dbReference type="Proteomes" id="UP000095038">
    <property type="component" value="Unassembled WGS sequence"/>
</dbReference>
<gene>
    <name evidence="1" type="ORF">ASCRUDRAFT_74343</name>
</gene>
<organism evidence="1 2">
    <name type="scientific">Ascoidea rubescens DSM 1968</name>
    <dbReference type="NCBI Taxonomy" id="1344418"/>
    <lineage>
        <taxon>Eukaryota</taxon>
        <taxon>Fungi</taxon>
        <taxon>Dikarya</taxon>
        <taxon>Ascomycota</taxon>
        <taxon>Saccharomycotina</taxon>
        <taxon>Saccharomycetes</taxon>
        <taxon>Ascoideaceae</taxon>
        <taxon>Ascoidea</taxon>
    </lineage>
</organism>
<keyword evidence="2" id="KW-1185">Reference proteome</keyword>
<sequence>MMNLISRNLLTASSNSLRVTSSRVITPVMVNSFHSFHQINKEDADHTAACVNNSLNSTIEVKGATNTHADGTVFEPTVHFTGEEVETASPVLQVN</sequence>
<dbReference type="AlphaFoldDB" id="A0A1D2VMU5"/>
<dbReference type="InParanoid" id="A0A1D2VMU5"/>
<evidence type="ECO:0000313" key="1">
    <source>
        <dbReference type="EMBL" id="ODV62887.1"/>
    </source>
</evidence>
<accession>A0A1D2VMU5</accession>
<dbReference type="EMBL" id="KV454476">
    <property type="protein sequence ID" value="ODV62887.1"/>
    <property type="molecule type" value="Genomic_DNA"/>
</dbReference>
<reference evidence="2" key="1">
    <citation type="submission" date="2016-05" db="EMBL/GenBank/DDBJ databases">
        <title>Comparative genomics of biotechnologically important yeasts.</title>
        <authorList>
            <consortium name="DOE Joint Genome Institute"/>
            <person name="Riley R."/>
            <person name="Haridas S."/>
            <person name="Wolfe K.H."/>
            <person name="Lopes M.R."/>
            <person name="Hittinger C.T."/>
            <person name="Goker M."/>
            <person name="Salamov A."/>
            <person name="Wisecaver J."/>
            <person name="Long T.M."/>
            <person name="Aerts A.L."/>
            <person name="Barry K."/>
            <person name="Choi C."/>
            <person name="Clum A."/>
            <person name="Coughlan A.Y."/>
            <person name="Deshpande S."/>
            <person name="Douglass A.P."/>
            <person name="Hanson S.J."/>
            <person name="Klenk H.-P."/>
            <person name="Labutti K."/>
            <person name="Lapidus A."/>
            <person name="Lindquist E."/>
            <person name="Lipzen A."/>
            <person name="Meier-Kolthoff J.P."/>
            <person name="Ohm R.A."/>
            <person name="Otillar R.P."/>
            <person name="Pangilinan J."/>
            <person name="Peng Y."/>
            <person name="Rokas A."/>
            <person name="Rosa C.A."/>
            <person name="Scheuner C."/>
            <person name="Sibirny A.A."/>
            <person name="Slot J.C."/>
            <person name="Stielow J.B."/>
            <person name="Sun H."/>
            <person name="Kurtzman C.P."/>
            <person name="Blackwell M."/>
            <person name="Grigoriev I.V."/>
            <person name="Jeffries T.W."/>
        </authorList>
    </citation>
    <scope>NUCLEOTIDE SEQUENCE [LARGE SCALE GENOMIC DNA]</scope>
    <source>
        <strain evidence="2">DSM 1968</strain>
    </source>
</reference>
<protein>
    <submittedName>
        <fullName evidence="1">Uncharacterized protein</fullName>
    </submittedName>
</protein>
<dbReference type="GeneID" id="30966284"/>
<dbReference type="RefSeq" id="XP_020049194.1">
    <property type="nucleotide sequence ID" value="XM_020192648.1"/>
</dbReference>
<name>A0A1D2VMU5_9ASCO</name>
<proteinExistence type="predicted"/>
<evidence type="ECO:0000313" key="2">
    <source>
        <dbReference type="Proteomes" id="UP000095038"/>
    </source>
</evidence>